<protein>
    <submittedName>
        <fullName evidence="2 4">Uncharacterized protein</fullName>
    </submittedName>
</protein>
<dbReference type="Proteomes" id="UP000504638">
    <property type="component" value="Unplaced"/>
</dbReference>
<accession>A0A6G1GEE2</accession>
<keyword evidence="1" id="KW-1133">Transmembrane helix</keyword>
<evidence type="ECO:0000256" key="1">
    <source>
        <dbReference type="SAM" id="Phobius"/>
    </source>
</evidence>
<sequence length="184" mass="21535">MEKVKKDASKFRPILQDLDANQVYLLHVDRHPVPHKKIIFFTAVLINLTVLALLIGRVVYVFPLYRAILLGREWVPDAQSSTTSIIIRRTFSLLIDSPLIQYAWRWPYTFFLERLHGQWTNPAAWRLVSDFRLSELVVRKSRNWGAKDVRASIDESPLFKSRVFPFASDRYLREKTGYLMQGKG</sequence>
<gene>
    <name evidence="2 4" type="ORF">P152DRAFT_470421</name>
</gene>
<keyword evidence="1" id="KW-0812">Transmembrane</keyword>
<keyword evidence="3" id="KW-1185">Reference proteome</keyword>
<organism evidence="2">
    <name type="scientific">Eremomyces bilateralis CBS 781.70</name>
    <dbReference type="NCBI Taxonomy" id="1392243"/>
    <lineage>
        <taxon>Eukaryota</taxon>
        <taxon>Fungi</taxon>
        <taxon>Dikarya</taxon>
        <taxon>Ascomycota</taxon>
        <taxon>Pezizomycotina</taxon>
        <taxon>Dothideomycetes</taxon>
        <taxon>Dothideomycetes incertae sedis</taxon>
        <taxon>Eremomycetales</taxon>
        <taxon>Eremomycetaceae</taxon>
        <taxon>Eremomyces</taxon>
    </lineage>
</organism>
<dbReference type="EMBL" id="ML975150">
    <property type="protein sequence ID" value="KAF1816394.1"/>
    <property type="molecule type" value="Genomic_DNA"/>
</dbReference>
<evidence type="ECO:0000313" key="3">
    <source>
        <dbReference type="Proteomes" id="UP000504638"/>
    </source>
</evidence>
<evidence type="ECO:0000313" key="2">
    <source>
        <dbReference type="EMBL" id="KAF1816394.1"/>
    </source>
</evidence>
<dbReference type="AlphaFoldDB" id="A0A6G1GEE2"/>
<reference evidence="4" key="3">
    <citation type="submission" date="2025-04" db="UniProtKB">
        <authorList>
            <consortium name="RefSeq"/>
        </authorList>
    </citation>
    <scope>IDENTIFICATION</scope>
    <source>
        <strain evidence="4">CBS 781.70</strain>
    </source>
</reference>
<dbReference type="GeneID" id="54421544"/>
<reference evidence="2 4" key="1">
    <citation type="submission" date="2020-01" db="EMBL/GenBank/DDBJ databases">
        <authorList>
            <consortium name="DOE Joint Genome Institute"/>
            <person name="Haridas S."/>
            <person name="Albert R."/>
            <person name="Binder M."/>
            <person name="Bloem J."/>
            <person name="Labutti K."/>
            <person name="Salamov A."/>
            <person name="Andreopoulos B."/>
            <person name="Baker S.E."/>
            <person name="Barry K."/>
            <person name="Bills G."/>
            <person name="Bluhm B.H."/>
            <person name="Cannon C."/>
            <person name="Castanera R."/>
            <person name="Culley D.E."/>
            <person name="Daum C."/>
            <person name="Ezra D."/>
            <person name="Gonzalez J.B."/>
            <person name="Henrissat B."/>
            <person name="Kuo A."/>
            <person name="Liang C."/>
            <person name="Lipzen A."/>
            <person name="Lutzoni F."/>
            <person name="Magnuson J."/>
            <person name="Mondo S."/>
            <person name="Nolan M."/>
            <person name="Ohm R."/>
            <person name="Pangilinan J."/>
            <person name="Park H.-J."/>
            <person name="Ramirez L."/>
            <person name="Alfaro M."/>
            <person name="Sun H."/>
            <person name="Tritt A."/>
            <person name="Yoshinaga Y."/>
            <person name="Zwiers L.-H."/>
            <person name="Turgeon B.G."/>
            <person name="Goodwin S.B."/>
            <person name="Spatafora J.W."/>
            <person name="Crous P.W."/>
            <person name="Grigoriev I.V."/>
        </authorList>
    </citation>
    <scope>NUCLEOTIDE SEQUENCE</scope>
    <source>
        <strain evidence="2 4">CBS 781.70</strain>
    </source>
</reference>
<dbReference type="RefSeq" id="XP_033538025.1">
    <property type="nucleotide sequence ID" value="XM_033680974.1"/>
</dbReference>
<reference evidence="4" key="2">
    <citation type="submission" date="2020-04" db="EMBL/GenBank/DDBJ databases">
        <authorList>
            <consortium name="NCBI Genome Project"/>
        </authorList>
    </citation>
    <scope>NUCLEOTIDE SEQUENCE</scope>
    <source>
        <strain evidence="4">CBS 781.70</strain>
    </source>
</reference>
<proteinExistence type="predicted"/>
<feature type="transmembrane region" description="Helical" evidence="1">
    <location>
        <begin position="38"/>
        <end position="62"/>
    </location>
</feature>
<evidence type="ECO:0000313" key="4">
    <source>
        <dbReference type="RefSeq" id="XP_033538025.1"/>
    </source>
</evidence>
<name>A0A6G1GEE2_9PEZI</name>
<keyword evidence="1" id="KW-0472">Membrane</keyword>
<dbReference type="OrthoDB" id="5421757at2759"/>